<name>R0IBA0_EXST2</name>
<gene>
    <name evidence="2" type="ORF">SETTUDRAFT_22533</name>
</gene>
<dbReference type="GeneID" id="19402565"/>
<reference evidence="2 3" key="1">
    <citation type="journal article" date="2012" name="PLoS Pathog.">
        <title>Diverse lifestyles and strategies of plant pathogenesis encoded in the genomes of eighteen Dothideomycetes fungi.</title>
        <authorList>
            <person name="Ohm R.A."/>
            <person name="Feau N."/>
            <person name="Henrissat B."/>
            <person name="Schoch C.L."/>
            <person name="Horwitz B.A."/>
            <person name="Barry K.W."/>
            <person name="Condon B.J."/>
            <person name="Copeland A.C."/>
            <person name="Dhillon B."/>
            <person name="Glaser F."/>
            <person name="Hesse C.N."/>
            <person name="Kosti I."/>
            <person name="LaButti K."/>
            <person name="Lindquist E.A."/>
            <person name="Lucas S."/>
            <person name="Salamov A.A."/>
            <person name="Bradshaw R.E."/>
            <person name="Ciuffetti L."/>
            <person name="Hamelin R.C."/>
            <person name="Kema G.H.J."/>
            <person name="Lawrence C."/>
            <person name="Scott J.A."/>
            <person name="Spatafora J.W."/>
            <person name="Turgeon B.G."/>
            <person name="de Wit P.J.G.M."/>
            <person name="Zhong S."/>
            <person name="Goodwin S.B."/>
            <person name="Grigoriev I.V."/>
        </authorList>
    </citation>
    <scope>NUCLEOTIDE SEQUENCE [LARGE SCALE GENOMIC DNA]</scope>
    <source>
        <strain evidence="3">28A</strain>
    </source>
</reference>
<dbReference type="RefSeq" id="XP_008029345.1">
    <property type="nucleotide sequence ID" value="XM_008031154.1"/>
</dbReference>
<evidence type="ECO:0000313" key="2">
    <source>
        <dbReference type="EMBL" id="EOA82546.1"/>
    </source>
</evidence>
<reference evidence="2 3" key="2">
    <citation type="journal article" date="2013" name="PLoS Genet.">
        <title>Comparative genome structure, secondary metabolite, and effector coding capacity across Cochliobolus pathogens.</title>
        <authorList>
            <person name="Condon B.J."/>
            <person name="Leng Y."/>
            <person name="Wu D."/>
            <person name="Bushley K.E."/>
            <person name="Ohm R.A."/>
            <person name="Otillar R."/>
            <person name="Martin J."/>
            <person name="Schackwitz W."/>
            <person name="Grimwood J."/>
            <person name="MohdZainudin N."/>
            <person name="Xue C."/>
            <person name="Wang R."/>
            <person name="Manning V.A."/>
            <person name="Dhillon B."/>
            <person name="Tu Z.J."/>
            <person name="Steffenson B.J."/>
            <person name="Salamov A."/>
            <person name="Sun H."/>
            <person name="Lowry S."/>
            <person name="LaButti K."/>
            <person name="Han J."/>
            <person name="Copeland A."/>
            <person name="Lindquist E."/>
            <person name="Barry K."/>
            <person name="Schmutz J."/>
            <person name="Baker S.E."/>
            <person name="Ciuffetti L.M."/>
            <person name="Grigoriev I.V."/>
            <person name="Zhong S."/>
            <person name="Turgeon B.G."/>
        </authorList>
    </citation>
    <scope>NUCLEOTIDE SEQUENCE [LARGE SCALE GENOMIC DNA]</scope>
    <source>
        <strain evidence="3">28A</strain>
    </source>
</reference>
<proteinExistence type="predicted"/>
<organism evidence="2 3">
    <name type="scientific">Exserohilum turcicum (strain 28A)</name>
    <name type="common">Northern leaf blight fungus</name>
    <name type="synonym">Setosphaeria turcica</name>
    <dbReference type="NCBI Taxonomy" id="671987"/>
    <lineage>
        <taxon>Eukaryota</taxon>
        <taxon>Fungi</taxon>
        <taxon>Dikarya</taxon>
        <taxon>Ascomycota</taxon>
        <taxon>Pezizomycotina</taxon>
        <taxon>Dothideomycetes</taxon>
        <taxon>Pleosporomycetidae</taxon>
        <taxon>Pleosporales</taxon>
        <taxon>Pleosporineae</taxon>
        <taxon>Pleosporaceae</taxon>
        <taxon>Exserohilum</taxon>
    </lineage>
</organism>
<sequence length="216" mass="23957">MSSFLSILQEAKGKPICSRKPASKAPASRTTVKRSKNGPTTTQEACTKADQMIIERILVEKTEELKPAADAQRPISMEKGKRKYSQESDSGYSSNSGTPPRLPSCTEGEGIRIRKRVRIPDDEEKAETPKPASLTKQSYITRSERKSATIPRATPAKRPVQVSRPRTRGEMTKTKSNHKLVGDSDEDDFVVDDTSYKPRKSKVGAMVRSNLFSGMR</sequence>
<keyword evidence="3" id="KW-1185">Reference proteome</keyword>
<protein>
    <submittedName>
        <fullName evidence="2">Uncharacterized protein</fullName>
    </submittedName>
</protein>
<dbReference type="EMBL" id="KB908844">
    <property type="protein sequence ID" value="EOA82546.1"/>
    <property type="molecule type" value="Genomic_DNA"/>
</dbReference>
<feature type="region of interest" description="Disordered" evidence="1">
    <location>
        <begin position="1"/>
        <end position="50"/>
    </location>
</feature>
<dbReference type="AlphaFoldDB" id="R0IBA0"/>
<accession>R0IBA0</accession>
<evidence type="ECO:0000256" key="1">
    <source>
        <dbReference type="SAM" id="MobiDB-lite"/>
    </source>
</evidence>
<evidence type="ECO:0000313" key="3">
    <source>
        <dbReference type="Proteomes" id="UP000016935"/>
    </source>
</evidence>
<feature type="region of interest" description="Disordered" evidence="1">
    <location>
        <begin position="63"/>
        <end position="187"/>
    </location>
</feature>
<dbReference type="HOGENOM" id="CLU_1481731_0_0_1"/>
<feature type="compositionally biased region" description="Polar residues" evidence="1">
    <location>
        <begin position="87"/>
        <end position="98"/>
    </location>
</feature>
<dbReference type="Proteomes" id="UP000016935">
    <property type="component" value="Unassembled WGS sequence"/>
</dbReference>